<comment type="similarity">
    <text evidence="1">Belongs to the rtf2 family.</text>
</comment>
<protein>
    <submittedName>
        <fullName evidence="3">Rtf2 RING-finger-domain-containing protein</fullName>
    </submittedName>
</protein>
<sequence>MGNDGGSIPKRHELVKTKTARSRDSDAALTHQQWAYCALSKLPLRAPVVACPLGRMYNKDALIAHLLAPSPLESPYGMDGHQTAGHIRSLRDVVTLRLTPNPALSPSSSSGDKAGDDHATLAGAAGATDQPPPAAFVCPVSLREMNGSVRFVYRVPCGCVVSDSALRELRRVDPASLSAADEGRRVCPVDGAEDAEGATARDERWVPINPKGEEAQRMLEAWDAQKQRERDDKKAAKAKKRKAVDAAVADGDEAAAASEKKARKKDAAKLEAAKAVAAAHAPAVKAGASVPKLSATLAAKLADDKRKQSPAIASLYAKKGEDEMRDKDGRSNWMTIGSYSRF</sequence>
<gene>
    <name evidence="3" type="ORF">DMC30DRAFT_387400</name>
</gene>
<organism evidence="3 4">
    <name type="scientific">Rhodotorula diobovata</name>
    <dbReference type="NCBI Taxonomy" id="5288"/>
    <lineage>
        <taxon>Eukaryota</taxon>
        <taxon>Fungi</taxon>
        <taxon>Dikarya</taxon>
        <taxon>Basidiomycota</taxon>
        <taxon>Pucciniomycotina</taxon>
        <taxon>Microbotryomycetes</taxon>
        <taxon>Sporidiobolales</taxon>
        <taxon>Sporidiobolaceae</taxon>
        <taxon>Rhodotorula</taxon>
    </lineage>
</organism>
<feature type="compositionally biased region" description="Polar residues" evidence="2">
    <location>
        <begin position="332"/>
        <end position="342"/>
    </location>
</feature>
<feature type="region of interest" description="Disordered" evidence="2">
    <location>
        <begin position="316"/>
        <end position="342"/>
    </location>
</feature>
<evidence type="ECO:0000256" key="2">
    <source>
        <dbReference type="SAM" id="MobiDB-lite"/>
    </source>
</evidence>
<accession>A0A5C5G5N7</accession>
<feature type="compositionally biased region" description="Basic and acidic residues" evidence="2">
    <location>
        <begin position="318"/>
        <end position="330"/>
    </location>
</feature>
<dbReference type="PANTHER" id="PTHR12775:SF0">
    <property type="entry name" value="REPLICATION TERMINATION FACTOR 2"/>
    <property type="match status" value="1"/>
</dbReference>
<evidence type="ECO:0000256" key="1">
    <source>
        <dbReference type="ARBA" id="ARBA00009885"/>
    </source>
</evidence>
<dbReference type="InterPro" id="IPR027799">
    <property type="entry name" value="Rtf2_RING-finger"/>
</dbReference>
<dbReference type="Pfam" id="PF04641">
    <property type="entry name" value="Rtf2"/>
    <property type="match status" value="1"/>
</dbReference>
<reference evidence="3 4" key="1">
    <citation type="submission" date="2019-03" db="EMBL/GenBank/DDBJ databases">
        <title>Rhodosporidium diobovatum UCD-FST 08-225 genome sequencing, assembly, and annotation.</title>
        <authorList>
            <person name="Fakankun I.U."/>
            <person name="Fristensky B."/>
            <person name="Levin D.B."/>
        </authorList>
    </citation>
    <scope>NUCLEOTIDE SEQUENCE [LARGE SCALE GENOMIC DNA]</scope>
    <source>
        <strain evidence="3 4">UCD-FST 08-225</strain>
    </source>
</reference>
<dbReference type="AlphaFoldDB" id="A0A5C5G5N7"/>
<dbReference type="PANTHER" id="PTHR12775">
    <property type="entry name" value="PROTEIN C20ORF43 HOMOLOG"/>
    <property type="match status" value="1"/>
</dbReference>
<feature type="compositionally biased region" description="Polar residues" evidence="2">
    <location>
        <begin position="102"/>
        <end position="111"/>
    </location>
</feature>
<feature type="region of interest" description="Disordered" evidence="2">
    <location>
        <begin position="192"/>
        <end position="211"/>
    </location>
</feature>
<dbReference type="STRING" id="5288.A0A5C5G5N7"/>
<feature type="compositionally biased region" description="Basic and acidic residues" evidence="2">
    <location>
        <begin position="199"/>
        <end position="211"/>
    </location>
</feature>
<dbReference type="OrthoDB" id="247013at2759"/>
<evidence type="ECO:0000313" key="4">
    <source>
        <dbReference type="Proteomes" id="UP000311382"/>
    </source>
</evidence>
<feature type="compositionally biased region" description="Basic and acidic residues" evidence="2">
    <location>
        <begin position="10"/>
        <end position="25"/>
    </location>
</feature>
<keyword evidence="4" id="KW-1185">Reference proteome</keyword>
<dbReference type="GO" id="GO:0005634">
    <property type="term" value="C:nucleus"/>
    <property type="evidence" value="ECO:0007669"/>
    <property type="project" value="TreeGrafter"/>
</dbReference>
<dbReference type="CDD" id="cd16653">
    <property type="entry name" value="RING-like_Rtf2"/>
    <property type="match status" value="1"/>
</dbReference>
<evidence type="ECO:0000313" key="3">
    <source>
        <dbReference type="EMBL" id="TNY24437.1"/>
    </source>
</evidence>
<feature type="region of interest" description="Disordered" evidence="2">
    <location>
        <begin position="99"/>
        <end position="129"/>
    </location>
</feature>
<dbReference type="InterPro" id="IPR006735">
    <property type="entry name" value="Rtf2"/>
</dbReference>
<name>A0A5C5G5N7_9BASI</name>
<dbReference type="EMBL" id="SOZI01000003">
    <property type="protein sequence ID" value="TNY24437.1"/>
    <property type="molecule type" value="Genomic_DNA"/>
</dbReference>
<feature type="region of interest" description="Disordered" evidence="2">
    <location>
        <begin position="1"/>
        <end position="25"/>
    </location>
</feature>
<dbReference type="Proteomes" id="UP000311382">
    <property type="component" value="Unassembled WGS sequence"/>
</dbReference>
<dbReference type="GO" id="GO:0006274">
    <property type="term" value="P:DNA replication termination"/>
    <property type="evidence" value="ECO:0007669"/>
    <property type="project" value="TreeGrafter"/>
</dbReference>
<proteinExistence type="inferred from homology"/>
<comment type="caution">
    <text evidence="3">The sequence shown here is derived from an EMBL/GenBank/DDBJ whole genome shotgun (WGS) entry which is preliminary data.</text>
</comment>